<feature type="region of interest" description="Disordered" evidence="1">
    <location>
        <begin position="1"/>
        <end position="33"/>
    </location>
</feature>
<dbReference type="KEGG" id="nau:109207166"/>
<feature type="region of interest" description="Disordered" evidence="1">
    <location>
        <begin position="50"/>
        <end position="88"/>
    </location>
</feature>
<accession>A0A314KTB5</accession>
<sequence length="157" mass="17476">MENRRRFLKNQMQISKSKAKSNCKKHPKHKQNPGVCSVCLSEKLSLLSKTSPSNTTTITSSCSSSSLSSLSSSSDVSSCSSPPRYRMDTNVLMKSRSLALIMRRREGGILEESNGNKKKGGFLSKLLSPRRNRKDEGLAHSRTMRERVITRLRTTAA</sequence>
<dbReference type="InterPro" id="IPR008004">
    <property type="entry name" value="OCTOPUS-like"/>
</dbReference>
<dbReference type="Proteomes" id="UP000187609">
    <property type="component" value="Unassembled WGS sequence"/>
</dbReference>
<feature type="compositionally biased region" description="Low complexity" evidence="1">
    <location>
        <begin position="50"/>
        <end position="81"/>
    </location>
</feature>
<reference evidence="2" key="1">
    <citation type="submission" date="2016-11" db="EMBL/GenBank/DDBJ databases">
        <title>The genome of Nicotiana attenuata.</title>
        <authorList>
            <person name="Xu S."/>
            <person name="Brockmoeller T."/>
            <person name="Gaquerel E."/>
            <person name="Navarro A."/>
            <person name="Kuhl H."/>
            <person name="Gase K."/>
            <person name="Ling Z."/>
            <person name="Zhou W."/>
            <person name="Kreitzer C."/>
            <person name="Stanke M."/>
            <person name="Tang H."/>
            <person name="Lyons E."/>
            <person name="Pandey P."/>
            <person name="Pandey S.P."/>
            <person name="Timmermann B."/>
            <person name="Baldwin I.T."/>
        </authorList>
    </citation>
    <scope>NUCLEOTIDE SEQUENCE [LARGE SCALE GENOMIC DNA]</scope>
    <source>
        <strain evidence="2">UT</strain>
    </source>
</reference>
<comment type="caution">
    <text evidence="2">The sequence shown here is derived from an EMBL/GenBank/DDBJ whole genome shotgun (WGS) entry which is preliminary data.</text>
</comment>
<feature type="compositionally biased region" description="Basic residues" evidence="1">
    <location>
        <begin position="17"/>
        <end position="31"/>
    </location>
</feature>
<keyword evidence="3" id="KW-1185">Reference proteome</keyword>
<gene>
    <name evidence="2" type="ORF">A4A49_23355</name>
</gene>
<dbReference type="PANTHER" id="PTHR34046:SF16">
    <property type="match status" value="1"/>
</dbReference>
<evidence type="ECO:0000256" key="1">
    <source>
        <dbReference type="SAM" id="MobiDB-lite"/>
    </source>
</evidence>
<protein>
    <submittedName>
        <fullName evidence="2">Uncharacterized protein</fullName>
    </submittedName>
</protein>
<organism evidence="2 3">
    <name type="scientific">Nicotiana attenuata</name>
    <name type="common">Coyote tobacco</name>
    <dbReference type="NCBI Taxonomy" id="49451"/>
    <lineage>
        <taxon>Eukaryota</taxon>
        <taxon>Viridiplantae</taxon>
        <taxon>Streptophyta</taxon>
        <taxon>Embryophyta</taxon>
        <taxon>Tracheophyta</taxon>
        <taxon>Spermatophyta</taxon>
        <taxon>Magnoliopsida</taxon>
        <taxon>eudicotyledons</taxon>
        <taxon>Gunneridae</taxon>
        <taxon>Pentapetalae</taxon>
        <taxon>asterids</taxon>
        <taxon>lamiids</taxon>
        <taxon>Solanales</taxon>
        <taxon>Solanaceae</taxon>
        <taxon>Nicotianoideae</taxon>
        <taxon>Nicotianeae</taxon>
        <taxon>Nicotiana</taxon>
    </lineage>
</organism>
<dbReference type="Gramene" id="OIT32562">
    <property type="protein sequence ID" value="OIT32562"/>
    <property type="gene ID" value="A4A49_23355"/>
</dbReference>
<dbReference type="PANTHER" id="PTHR34046">
    <property type="entry name" value="OS06G0218800 PROTEIN"/>
    <property type="match status" value="1"/>
</dbReference>
<dbReference type="AlphaFoldDB" id="A0A314KTB5"/>
<dbReference type="EMBL" id="MJEQ01001034">
    <property type="protein sequence ID" value="OIT32562.1"/>
    <property type="molecule type" value="Genomic_DNA"/>
</dbReference>
<dbReference type="Pfam" id="PF05340">
    <property type="entry name" value="DUF740"/>
    <property type="match status" value="1"/>
</dbReference>
<evidence type="ECO:0000313" key="3">
    <source>
        <dbReference type="Proteomes" id="UP000187609"/>
    </source>
</evidence>
<name>A0A314KTB5_NICAT</name>
<evidence type="ECO:0000313" key="2">
    <source>
        <dbReference type="EMBL" id="OIT32562.1"/>
    </source>
</evidence>
<proteinExistence type="predicted"/>
<dbReference type="OrthoDB" id="688136at2759"/>